<name>A0A8K1GIA0_9PASS</name>
<accession>A0A8K1GIA0</accession>
<sequence>MSNLSNDNGTELSLSRFAENTKLSGALKMLEGRDAIQTGLDKLRRWICVNLMKFNKAKWKVLEVDQAEVAFSEIKSPDNKIFSSAFLWSMHLDFGLDVRILSTINAITIVVELGAAIMKQDLTELQNAQIQSKRQAKQPKLSQSFFIWLVFQSLHQLCCPSLDTFKHLNVLPKLRGPELDTALKVWPDQCRVQGKNELPAPAAHTIPDTGQNAIGPLGHLGTLLAHVPDANGTFCTINYPAIVS</sequence>
<evidence type="ECO:0000313" key="1">
    <source>
        <dbReference type="EMBL" id="TRZ18548.1"/>
    </source>
</evidence>
<gene>
    <name evidence="1" type="ORF">HGM15179_008552</name>
</gene>
<proteinExistence type="predicted"/>
<organism evidence="1 2">
    <name type="scientific">Zosterops borbonicus</name>
    <dbReference type="NCBI Taxonomy" id="364589"/>
    <lineage>
        <taxon>Eukaryota</taxon>
        <taxon>Metazoa</taxon>
        <taxon>Chordata</taxon>
        <taxon>Craniata</taxon>
        <taxon>Vertebrata</taxon>
        <taxon>Euteleostomi</taxon>
        <taxon>Archelosauria</taxon>
        <taxon>Archosauria</taxon>
        <taxon>Dinosauria</taxon>
        <taxon>Saurischia</taxon>
        <taxon>Theropoda</taxon>
        <taxon>Coelurosauria</taxon>
        <taxon>Aves</taxon>
        <taxon>Neognathae</taxon>
        <taxon>Neoaves</taxon>
        <taxon>Telluraves</taxon>
        <taxon>Australaves</taxon>
        <taxon>Passeriformes</taxon>
        <taxon>Sylvioidea</taxon>
        <taxon>Zosteropidae</taxon>
        <taxon>Zosterops</taxon>
    </lineage>
</organism>
<dbReference type="AlphaFoldDB" id="A0A8K1GIA0"/>
<keyword evidence="2" id="KW-1185">Reference proteome</keyword>
<reference evidence="1" key="1">
    <citation type="submission" date="2019-04" db="EMBL/GenBank/DDBJ databases">
        <title>Genome assembly of Zosterops borbonicus 15179.</title>
        <authorList>
            <person name="Leroy T."/>
            <person name="Anselmetti Y."/>
            <person name="Tilak M.-K."/>
            <person name="Nabholz B."/>
        </authorList>
    </citation>
    <scope>NUCLEOTIDE SEQUENCE</scope>
    <source>
        <strain evidence="1">HGM_15179</strain>
        <tissue evidence="1">Muscle</tissue>
    </source>
</reference>
<evidence type="ECO:0000313" key="2">
    <source>
        <dbReference type="Proteomes" id="UP000796761"/>
    </source>
</evidence>
<comment type="caution">
    <text evidence="1">The sequence shown here is derived from an EMBL/GenBank/DDBJ whole genome shotgun (WGS) entry which is preliminary data.</text>
</comment>
<protein>
    <recommendedName>
        <fullName evidence="3">Rna-directed dna polymerase from mobile element jockey-like</fullName>
    </recommendedName>
</protein>
<dbReference type="EMBL" id="SWJQ01000219">
    <property type="protein sequence ID" value="TRZ18548.1"/>
    <property type="molecule type" value="Genomic_DNA"/>
</dbReference>
<dbReference type="Proteomes" id="UP000796761">
    <property type="component" value="Unassembled WGS sequence"/>
</dbReference>
<evidence type="ECO:0008006" key="3">
    <source>
        <dbReference type="Google" id="ProtNLM"/>
    </source>
</evidence>